<sequence length="98" mass="10450">MSTANTPAPSPCTSAVTFDSKSEAVVLPGGMVSVAGVTVMTGGAELTWGSCLLAFGVWGTLTGMIIFKIHNFISLFSIHLFLSMIFLFQSSCLQFYFI</sequence>
<keyword evidence="1" id="KW-0472">Membrane</keyword>
<dbReference type="AlphaFoldDB" id="A0A8C9VJA1"/>
<dbReference type="OrthoDB" id="8444138at2759"/>
<name>A0A8C9VJA1_SCLFO</name>
<evidence type="ECO:0000313" key="3">
    <source>
        <dbReference type="Proteomes" id="UP000694397"/>
    </source>
</evidence>
<reference evidence="2" key="3">
    <citation type="submission" date="2025-09" db="UniProtKB">
        <authorList>
            <consortium name="Ensembl"/>
        </authorList>
    </citation>
    <scope>IDENTIFICATION</scope>
</reference>
<organism evidence="2 3">
    <name type="scientific">Scleropages formosus</name>
    <name type="common">Asian bonytongue</name>
    <name type="synonym">Osteoglossum formosum</name>
    <dbReference type="NCBI Taxonomy" id="113540"/>
    <lineage>
        <taxon>Eukaryota</taxon>
        <taxon>Metazoa</taxon>
        <taxon>Chordata</taxon>
        <taxon>Craniata</taxon>
        <taxon>Vertebrata</taxon>
        <taxon>Euteleostomi</taxon>
        <taxon>Actinopterygii</taxon>
        <taxon>Neopterygii</taxon>
        <taxon>Teleostei</taxon>
        <taxon>Osteoglossocephala</taxon>
        <taxon>Osteoglossomorpha</taxon>
        <taxon>Osteoglossiformes</taxon>
        <taxon>Osteoglossidae</taxon>
        <taxon>Scleropages</taxon>
    </lineage>
</organism>
<keyword evidence="1" id="KW-0812">Transmembrane</keyword>
<feature type="transmembrane region" description="Helical" evidence="1">
    <location>
        <begin position="74"/>
        <end position="97"/>
    </location>
</feature>
<keyword evidence="3" id="KW-1185">Reference proteome</keyword>
<evidence type="ECO:0000256" key="1">
    <source>
        <dbReference type="SAM" id="Phobius"/>
    </source>
</evidence>
<dbReference type="GeneTree" id="ENSGT00940000177093"/>
<reference evidence="2" key="2">
    <citation type="submission" date="2025-08" db="UniProtKB">
        <authorList>
            <consortium name="Ensembl"/>
        </authorList>
    </citation>
    <scope>IDENTIFICATION</scope>
</reference>
<dbReference type="Ensembl" id="ENSSFOT00015059020.1">
    <property type="protein sequence ID" value="ENSSFOP00015056610.1"/>
    <property type="gene ID" value="ENSSFOG00015029284.1"/>
</dbReference>
<feature type="transmembrane region" description="Helical" evidence="1">
    <location>
        <begin position="46"/>
        <end position="67"/>
    </location>
</feature>
<dbReference type="Proteomes" id="UP000694397">
    <property type="component" value="Chromosome 18"/>
</dbReference>
<reference evidence="2 3" key="1">
    <citation type="submission" date="2019-04" db="EMBL/GenBank/DDBJ databases">
        <authorList>
            <consortium name="Wellcome Sanger Institute Data Sharing"/>
        </authorList>
    </citation>
    <scope>NUCLEOTIDE SEQUENCE [LARGE SCALE GENOMIC DNA]</scope>
</reference>
<protein>
    <submittedName>
        <fullName evidence="2">Uncharacterized protein</fullName>
    </submittedName>
</protein>
<accession>A0A8C9VJA1</accession>
<evidence type="ECO:0000313" key="2">
    <source>
        <dbReference type="Ensembl" id="ENSSFOP00015056610.1"/>
    </source>
</evidence>
<keyword evidence="1" id="KW-1133">Transmembrane helix</keyword>
<proteinExistence type="predicted"/>